<proteinExistence type="inferred from homology"/>
<dbReference type="GO" id="GO:0006310">
    <property type="term" value="P:DNA recombination"/>
    <property type="evidence" value="ECO:0007669"/>
    <property type="project" value="UniProtKB-KW"/>
</dbReference>
<dbReference type="GO" id="GO:0006302">
    <property type="term" value="P:double-strand break repair"/>
    <property type="evidence" value="ECO:0007669"/>
    <property type="project" value="TreeGrafter"/>
</dbReference>
<dbReference type="PANTHER" id="PTHR33991:SF1">
    <property type="entry name" value="DNA REPAIR PROTEIN RECO"/>
    <property type="match status" value="1"/>
</dbReference>
<dbReference type="InterPro" id="IPR003717">
    <property type="entry name" value="RecO"/>
</dbReference>
<dbReference type="Gene3D" id="2.40.50.140">
    <property type="entry name" value="Nucleic acid-binding proteins"/>
    <property type="match status" value="1"/>
</dbReference>
<dbReference type="AlphaFoldDB" id="A0A1F5N7Y9"/>
<name>A0A1F5N7Y9_9BACT</name>
<evidence type="ECO:0000256" key="1">
    <source>
        <dbReference type="ARBA" id="ARBA00007452"/>
    </source>
</evidence>
<evidence type="ECO:0000256" key="2">
    <source>
        <dbReference type="ARBA" id="ARBA00021310"/>
    </source>
</evidence>
<dbReference type="STRING" id="1817821.A2717_04035"/>
<evidence type="ECO:0000313" key="9">
    <source>
        <dbReference type="Proteomes" id="UP000177610"/>
    </source>
</evidence>
<comment type="caution">
    <text evidence="8">The sequence shown here is derived from an EMBL/GenBank/DDBJ whole genome shotgun (WGS) entry which is preliminary data.</text>
</comment>
<keyword evidence="5" id="KW-0234">DNA repair</keyword>
<dbReference type="EMBL" id="MFEH01000005">
    <property type="protein sequence ID" value="OGE73765.1"/>
    <property type="molecule type" value="Genomic_DNA"/>
</dbReference>
<comment type="similarity">
    <text evidence="1">Belongs to the RecO family.</text>
</comment>
<dbReference type="Pfam" id="PF11967">
    <property type="entry name" value="RecO_N"/>
    <property type="match status" value="1"/>
</dbReference>
<dbReference type="InterPro" id="IPR012340">
    <property type="entry name" value="NA-bd_OB-fold"/>
</dbReference>
<dbReference type="InterPro" id="IPR022572">
    <property type="entry name" value="DNA_rep/recomb_RecO_N"/>
</dbReference>
<dbReference type="PANTHER" id="PTHR33991">
    <property type="entry name" value="DNA REPAIR PROTEIN RECO"/>
    <property type="match status" value="1"/>
</dbReference>
<evidence type="ECO:0000259" key="7">
    <source>
        <dbReference type="Pfam" id="PF11967"/>
    </source>
</evidence>
<evidence type="ECO:0000256" key="4">
    <source>
        <dbReference type="ARBA" id="ARBA00023172"/>
    </source>
</evidence>
<dbReference type="Gene3D" id="1.20.1440.120">
    <property type="entry name" value="Recombination protein O, C-terminal domain"/>
    <property type="match status" value="1"/>
</dbReference>
<dbReference type="NCBIfam" id="TIGR00613">
    <property type="entry name" value="reco"/>
    <property type="match status" value="1"/>
</dbReference>
<accession>A0A1F5N7Y9</accession>
<dbReference type="InterPro" id="IPR042242">
    <property type="entry name" value="RecO_C"/>
</dbReference>
<reference evidence="8 9" key="1">
    <citation type="journal article" date="2016" name="Nat. Commun.">
        <title>Thousands of microbial genomes shed light on interconnected biogeochemical processes in an aquifer system.</title>
        <authorList>
            <person name="Anantharaman K."/>
            <person name="Brown C.T."/>
            <person name="Hug L.A."/>
            <person name="Sharon I."/>
            <person name="Castelle C.J."/>
            <person name="Probst A.J."/>
            <person name="Thomas B.C."/>
            <person name="Singh A."/>
            <person name="Wilkins M.J."/>
            <person name="Karaoz U."/>
            <person name="Brodie E.L."/>
            <person name="Williams K.H."/>
            <person name="Hubbard S.S."/>
            <person name="Banfield J.F."/>
        </authorList>
    </citation>
    <scope>NUCLEOTIDE SEQUENCE [LARGE SCALE GENOMIC DNA]</scope>
</reference>
<keyword evidence="4" id="KW-0233">DNA recombination</keyword>
<evidence type="ECO:0000256" key="6">
    <source>
        <dbReference type="ARBA" id="ARBA00033409"/>
    </source>
</evidence>
<evidence type="ECO:0000256" key="5">
    <source>
        <dbReference type="ARBA" id="ARBA00023204"/>
    </source>
</evidence>
<dbReference type="GO" id="GO:0043590">
    <property type="term" value="C:bacterial nucleoid"/>
    <property type="evidence" value="ECO:0007669"/>
    <property type="project" value="TreeGrafter"/>
</dbReference>
<protein>
    <recommendedName>
        <fullName evidence="2">DNA repair protein RecO</fullName>
    </recommendedName>
    <alternativeName>
        <fullName evidence="6">Recombination protein O</fullName>
    </alternativeName>
</protein>
<feature type="domain" description="DNA replication/recombination mediator RecO N-terminal" evidence="7">
    <location>
        <begin position="1"/>
        <end position="70"/>
    </location>
</feature>
<sequence length="178" mass="20555">MKYRKHTGVILKKQNYKEADQILTLWTKDLGKVRILAKSIRLPKSKLAFALQDLSLCEVDVAGGNFPVLIGAKPVKQYNSIHQDLQKMAIGLYGAELMLKMTADEHPNSVAFDLLIDFLHNLNHPDYYPADYKILDKFSLDLLDTLGFRFPEEKEVDHTTINKFIEYILERPVWTTKF</sequence>
<dbReference type="Pfam" id="PF02565">
    <property type="entry name" value="RecO_C"/>
    <property type="match status" value="1"/>
</dbReference>
<gene>
    <name evidence="8" type="ORF">A2717_04035</name>
</gene>
<organism evidence="8 9">
    <name type="scientific">Candidatus Doudnabacteria bacterium RIFCSPHIGHO2_01_FULL_41_86</name>
    <dbReference type="NCBI Taxonomy" id="1817821"/>
    <lineage>
        <taxon>Bacteria</taxon>
        <taxon>Candidatus Doudnaibacteriota</taxon>
    </lineage>
</organism>
<dbReference type="InterPro" id="IPR037278">
    <property type="entry name" value="ARFGAP/RecO"/>
</dbReference>
<keyword evidence="3" id="KW-0227">DNA damage</keyword>
<evidence type="ECO:0000313" key="8">
    <source>
        <dbReference type="EMBL" id="OGE73765.1"/>
    </source>
</evidence>
<dbReference type="Proteomes" id="UP000177610">
    <property type="component" value="Unassembled WGS sequence"/>
</dbReference>
<evidence type="ECO:0000256" key="3">
    <source>
        <dbReference type="ARBA" id="ARBA00022763"/>
    </source>
</evidence>
<dbReference type="SUPFAM" id="SSF50249">
    <property type="entry name" value="Nucleic acid-binding proteins"/>
    <property type="match status" value="1"/>
</dbReference>
<dbReference type="SUPFAM" id="SSF57863">
    <property type="entry name" value="ArfGap/RecO-like zinc finger"/>
    <property type="match status" value="1"/>
</dbReference>